<evidence type="ECO:0000256" key="1">
    <source>
        <dbReference type="SAM" id="MobiDB-lite"/>
    </source>
</evidence>
<organism evidence="3 4">
    <name type="scientific">Microtetraspora glauca</name>
    <dbReference type="NCBI Taxonomy" id="1996"/>
    <lineage>
        <taxon>Bacteria</taxon>
        <taxon>Bacillati</taxon>
        <taxon>Actinomycetota</taxon>
        <taxon>Actinomycetes</taxon>
        <taxon>Streptosporangiales</taxon>
        <taxon>Streptosporangiaceae</taxon>
        <taxon>Microtetraspora</taxon>
    </lineage>
</organism>
<name>A0ABV3GAZ7_MICGL</name>
<accession>A0ABV3GAZ7</accession>
<dbReference type="Pfam" id="PF13411">
    <property type="entry name" value="MerR_1"/>
    <property type="match status" value="1"/>
</dbReference>
<dbReference type="Proteomes" id="UP001551675">
    <property type="component" value="Unassembled WGS sequence"/>
</dbReference>
<dbReference type="InterPro" id="IPR000551">
    <property type="entry name" value="MerR-type_HTH_dom"/>
</dbReference>
<comment type="caution">
    <text evidence="3">The sequence shown here is derived from an EMBL/GenBank/DDBJ whole genome shotgun (WGS) entry which is preliminary data.</text>
</comment>
<feature type="domain" description="HTH merR-type" evidence="2">
    <location>
        <begin position="5"/>
        <end position="90"/>
    </location>
</feature>
<sequence>MSETWTIGELAERAAGLLGAGPRHNGRVRDVPNARLIRWYTTIGLLDPPLARRGRVALYGRRHLLQLVAIKCRQAEGLSIAAIQAELAGATDGMLERVSGLSGSADTSTDHAVDAAGGAPEDFVPLPAGTGRRTARPERFWTRPSPAPAEPGEPPPRALVDDPAPIDGPGGSVRTPIGAGDVRPAAGLAPIPVDVLGGYTRDPLRPHAPVADLVYGVRLAPGVTVILDSAARTPTDHDLAALREAAAPLIADLVARGLATAPGSSTEGS</sequence>
<evidence type="ECO:0000313" key="4">
    <source>
        <dbReference type="Proteomes" id="UP001551675"/>
    </source>
</evidence>
<dbReference type="Gene3D" id="1.10.1660.10">
    <property type="match status" value="1"/>
</dbReference>
<dbReference type="SMART" id="SM00422">
    <property type="entry name" value="HTH_MERR"/>
    <property type="match status" value="1"/>
</dbReference>
<keyword evidence="4" id="KW-1185">Reference proteome</keyword>
<reference evidence="3 4" key="1">
    <citation type="submission" date="2024-06" db="EMBL/GenBank/DDBJ databases">
        <title>The Natural Products Discovery Center: Release of the First 8490 Sequenced Strains for Exploring Actinobacteria Biosynthetic Diversity.</title>
        <authorList>
            <person name="Kalkreuter E."/>
            <person name="Kautsar S.A."/>
            <person name="Yang D."/>
            <person name="Bader C.D."/>
            <person name="Teijaro C.N."/>
            <person name="Fluegel L."/>
            <person name="Davis C.M."/>
            <person name="Simpson J.R."/>
            <person name="Lauterbach L."/>
            <person name="Steele A.D."/>
            <person name="Gui C."/>
            <person name="Meng S."/>
            <person name="Li G."/>
            <person name="Viehrig K."/>
            <person name="Ye F."/>
            <person name="Su P."/>
            <person name="Kiefer A.F."/>
            <person name="Nichols A."/>
            <person name="Cepeda A.J."/>
            <person name="Yan W."/>
            <person name="Fan B."/>
            <person name="Jiang Y."/>
            <person name="Adhikari A."/>
            <person name="Zheng C.-J."/>
            <person name="Schuster L."/>
            <person name="Cowan T.M."/>
            <person name="Smanski M.J."/>
            <person name="Chevrette M.G."/>
            <person name="De Carvalho L.P.S."/>
            <person name="Shen B."/>
        </authorList>
    </citation>
    <scope>NUCLEOTIDE SEQUENCE [LARGE SCALE GENOMIC DNA]</scope>
    <source>
        <strain evidence="3 4">NPDC050100</strain>
    </source>
</reference>
<feature type="compositionally biased region" description="Pro residues" evidence="1">
    <location>
        <begin position="145"/>
        <end position="157"/>
    </location>
</feature>
<evidence type="ECO:0000313" key="3">
    <source>
        <dbReference type="EMBL" id="MEV0968741.1"/>
    </source>
</evidence>
<protein>
    <submittedName>
        <fullName evidence="3">Helix-turn-helix domain-containing protein</fullName>
    </submittedName>
</protein>
<feature type="region of interest" description="Disordered" evidence="1">
    <location>
        <begin position="100"/>
        <end position="179"/>
    </location>
</feature>
<evidence type="ECO:0000259" key="2">
    <source>
        <dbReference type="SMART" id="SM00422"/>
    </source>
</evidence>
<dbReference type="RefSeq" id="WP_358131544.1">
    <property type="nucleotide sequence ID" value="NZ_JBFALK010000003.1"/>
</dbReference>
<dbReference type="SUPFAM" id="SSF46955">
    <property type="entry name" value="Putative DNA-binding domain"/>
    <property type="match status" value="1"/>
</dbReference>
<proteinExistence type="predicted"/>
<dbReference type="EMBL" id="JBFALK010000003">
    <property type="protein sequence ID" value="MEV0968741.1"/>
    <property type="molecule type" value="Genomic_DNA"/>
</dbReference>
<dbReference type="InterPro" id="IPR009061">
    <property type="entry name" value="DNA-bd_dom_put_sf"/>
</dbReference>
<gene>
    <name evidence="3" type="ORF">AB0I59_08910</name>
</gene>